<sequence length="143" mass="16434">NPPLKLLIDSGSSKTMIRPDVVEKYYPQCIYQSSNVIKTCMGQKKTKFCATIPAFDEFRSNENIDILLYDFHDFYDGLIGLDVITQFGLLFDYKNSLVVNEYILIPLYVRNPLETSKRITVNASEIFRTQIPVSIENDEILVP</sequence>
<dbReference type="AlphaFoldDB" id="V5GLP1"/>
<dbReference type="SUPFAM" id="SSF50630">
    <property type="entry name" value="Acid proteases"/>
    <property type="match status" value="1"/>
</dbReference>
<evidence type="ECO:0000313" key="1">
    <source>
        <dbReference type="EMBL" id="JAB62517.1"/>
    </source>
</evidence>
<organism evidence="1">
    <name type="scientific">Anoplophora glabripennis</name>
    <name type="common">Asian longhorn beetle</name>
    <name type="synonym">Anoplophora nobilis</name>
    <dbReference type="NCBI Taxonomy" id="217634"/>
    <lineage>
        <taxon>Eukaryota</taxon>
        <taxon>Metazoa</taxon>
        <taxon>Ecdysozoa</taxon>
        <taxon>Arthropoda</taxon>
        <taxon>Hexapoda</taxon>
        <taxon>Insecta</taxon>
        <taxon>Pterygota</taxon>
        <taxon>Neoptera</taxon>
        <taxon>Endopterygota</taxon>
        <taxon>Coleoptera</taxon>
        <taxon>Polyphaga</taxon>
        <taxon>Cucujiformia</taxon>
        <taxon>Chrysomeloidea</taxon>
        <taxon>Cerambycidae</taxon>
        <taxon>Lamiinae</taxon>
        <taxon>Lamiini</taxon>
        <taxon>Anoplophora</taxon>
    </lineage>
</organism>
<feature type="non-terminal residue" evidence="1">
    <location>
        <position position="143"/>
    </location>
</feature>
<dbReference type="EMBL" id="GALX01005949">
    <property type="protein sequence ID" value="JAB62517.1"/>
    <property type="molecule type" value="Transcribed_RNA"/>
</dbReference>
<evidence type="ECO:0008006" key="2">
    <source>
        <dbReference type="Google" id="ProtNLM"/>
    </source>
</evidence>
<dbReference type="InterPro" id="IPR001969">
    <property type="entry name" value="Aspartic_peptidase_AS"/>
</dbReference>
<name>V5GLP1_ANOGL</name>
<dbReference type="PROSITE" id="PS00141">
    <property type="entry name" value="ASP_PROTEASE"/>
    <property type="match status" value="1"/>
</dbReference>
<protein>
    <recommendedName>
        <fullName evidence="2">Peptidase A2 domain-containing protein</fullName>
    </recommendedName>
</protein>
<dbReference type="GO" id="GO:0006508">
    <property type="term" value="P:proteolysis"/>
    <property type="evidence" value="ECO:0007669"/>
    <property type="project" value="InterPro"/>
</dbReference>
<accession>V5GLP1</accession>
<reference evidence="1" key="1">
    <citation type="submission" date="2013-07" db="EMBL/GenBank/DDBJ databases">
        <title>Midgut Transcriptome Profiling of Anoplphora glabripennis, a Lignocellulose Degrading, Wood-Boring Cerambycid.</title>
        <authorList>
            <person name="Scully E.D."/>
            <person name="Hoover K."/>
            <person name="Carlson J.E."/>
            <person name="Tien M."/>
            <person name="Geib S.M."/>
        </authorList>
    </citation>
    <scope>NUCLEOTIDE SEQUENCE</scope>
</reference>
<dbReference type="Gene3D" id="2.40.70.10">
    <property type="entry name" value="Acid Proteases"/>
    <property type="match status" value="1"/>
</dbReference>
<dbReference type="GO" id="GO:0004190">
    <property type="term" value="F:aspartic-type endopeptidase activity"/>
    <property type="evidence" value="ECO:0007669"/>
    <property type="project" value="InterPro"/>
</dbReference>
<dbReference type="InterPro" id="IPR021109">
    <property type="entry name" value="Peptidase_aspartic_dom_sf"/>
</dbReference>
<feature type="non-terminal residue" evidence="1">
    <location>
        <position position="1"/>
    </location>
</feature>
<proteinExistence type="predicted"/>